<proteinExistence type="predicted"/>
<dbReference type="SUPFAM" id="SSF56112">
    <property type="entry name" value="Protein kinase-like (PK-like)"/>
    <property type="match status" value="1"/>
</dbReference>
<dbReference type="Gene3D" id="1.10.510.10">
    <property type="entry name" value="Transferase(Phosphotransferase) domain 1"/>
    <property type="match status" value="1"/>
</dbReference>
<keyword evidence="5" id="KW-0067">ATP-binding</keyword>
<gene>
    <name evidence="9" type="primary">LOC114248025</name>
</gene>
<dbReference type="InterPro" id="IPR050660">
    <property type="entry name" value="NEK_Ser/Thr_kinase"/>
</dbReference>
<evidence type="ECO:0000259" key="7">
    <source>
        <dbReference type="PROSITE" id="PS50011"/>
    </source>
</evidence>
<feature type="domain" description="Protein kinase" evidence="7">
    <location>
        <begin position="8"/>
        <end position="349"/>
    </location>
</feature>
<keyword evidence="4 9" id="KW-0418">Kinase</keyword>
<dbReference type="PROSITE" id="PS50011">
    <property type="entry name" value="PROTEIN_KINASE_DOM"/>
    <property type="match status" value="1"/>
</dbReference>
<keyword evidence="3" id="KW-0547">Nucleotide-binding</keyword>
<dbReference type="PANTHER" id="PTHR43671">
    <property type="entry name" value="SERINE/THREONINE-PROTEIN KINASE NEK"/>
    <property type="match status" value="1"/>
</dbReference>
<dbReference type="SMART" id="SM00220">
    <property type="entry name" value="S_TKc"/>
    <property type="match status" value="1"/>
</dbReference>
<accession>A0A6J2K9F2</accession>
<feature type="compositionally biased region" description="Basic residues" evidence="6">
    <location>
        <begin position="419"/>
        <end position="436"/>
    </location>
</feature>
<dbReference type="Gene3D" id="3.30.200.20">
    <property type="entry name" value="Phosphorylase Kinase, domain 1"/>
    <property type="match status" value="1"/>
</dbReference>
<evidence type="ECO:0000256" key="2">
    <source>
        <dbReference type="ARBA" id="ARBA00022679"/>
    </source>
</evidence>
<dbReference type="InterPro" id="IPR000719">
    <property type="entry name" value="Prot_kinase_dom"/>
</dbReference>
<feature type="region of interest" description="Disordered" evidence="6">
    <location>
        <begin position="409"/>
        <end position="436"/>
    </location>
</feature>
<dbReference type="Pfam" id="PF00069">
    <property type="entry name" value="Pkinase"/>
    <property type="match status" value="1"/>
</dbReference>
<dbReference type="PANTHER" id="PTHR43671:SF13">
    <property type="entry name" value="SERINE_THREONINE-PROTEIN KINASE NEK2"/>
    <property type="match status" value="1"/>
</dbReference>
<evidence type="ECO:0000313" key="8">
    <source>
        <dbReference type="Proteomes" id="UP000504629"/>
    </source>
</evidence>
<dbReference type="EC" id="2.7.11.1" evidence="1"/>
<organism evidence="8 9">
    <name type="scientific">Bombyx mandarina</name>
    <name type="common">Wild silk moth</name>
    <name type="synonym">Wild silkworm</name>
    <dbReference type="NCBI Taxonomy" id="7092"/>
    <lineage>
        <taxon>Eukaryota</taxon>
        <taxon>Metazoa</taxon>
        <taxon>Ecdysozoa</taxon>
        <taxon>Arthropoda</taxon>
        <taxon>Hexapoda</taxon>
        <taxon>Insecta</taxon>
        <taxon>Pterygota</taxon>
        <taxon>Neoptera</taxon>
        <taxon>Endopterygota</taxon>
        <taxon>Lepidoptera</taxon>
        <taxon>Glossata</taxon>
        <taxon>Ditrysia</taxon>
        <taxon>Bombycoidea</taxon>
        <taxon>Bombycidae</taxon>
        <taxon>Bombycinae</taxon>
        <taxon>Bombyx</taxon>
    </lineage>
</organism>
<evidence type="ECO:0000256" key="4">
    <source>
        <dbReference type="ARBA" id="ARBA00022777"/>
    </source>
</evidence>
<evidence type="ECO:0000256" key="3">
    <source>
        <dbReference type="ARBA" id="ARBA00022741"/>
    </source>
</evidence>
<evidence type="ECO:0000256" key="6">
    <source>
        <dbReference type="SAM" id="MobiDB-lite"/>
    </source>
</evidence>
<dbReference type="Proteomes" id="UP000504629">
    <property type="component" value="Unplaced"/>
</dbReference>
<dbReference type="OrthoDB" id="6338986at2759"/>
<dbReference type="AlphaFoldDB" id="A0A6J2K9F2"/>
<evidence type="ECO:0000256" key="1">
    <source>
        <dbReference type="ARBA" id="ARBA00012513"/>
    </source>
</evidence>
<reference evidence="9" key="1">
    <citation type="submission" date="2025-08" db="UniProtKB">
        <authorList>
            <consortium name="RefSeq"/>
        </authorList>
    </citation>
    <scope>IDENTIFICATION</scope>
    <source>
        <tissue evidence="9">Silk gland</tissue>
    </source>
</reference>
<keyword evidence="2" id="KW-0808">Transferase</keyword>
<feature type="compositionally biased region" description="Basic and acidic residues" evidence="6">
    <location>
        <begin position="409"/>
        <end position="418"/>
    </location>
</feature>
<dbReference type="RefSeq" id="XP_028036944.1">
    <property type="nucleotide sequence ID" value="XM_028181143.1"/>
</dbReference>
<feature type="region of interest" description="Disordered" evidence="6">
    <location>
        <begin position="605"/>
        <end position="625"/>
    </location>
</feature>
<evidence type="ECO:0000256" key="5">
    <source>
        <dbReference type="ARBA" id="ARBA00022840"/>
    </source>
</evidence>
<sequence>MSEKLKDFQVLDVFCGGTFYKVRHKVTNNIFAWKAYDCSAFSDEQIQNVVNEVKIISQVLSANLIRYYDTILHSPSKTLYFVLEYNSWRNVQELIEECKATDKHIEESFIWRLLHELARVYKSVEEVNTVVLQKCLTPESVFVSENGELRINCFNLTATGSTSDVMRQVGDLIHTICYTPNACDKIKEFHYSDDLRDVISFLIEDRDSILRPDVVLYHPTVLANLGTLPNPTQMGQILVSKEFPQVSSEVNKCDSEKAIELGRAVEPLPRTVFNVTDSPIYSNINIKHNFGSEIQETHIDRNSLSPNLAALALELPGYVPRIRKPFTSAITAYNCPQKISEETLSQQWMSRLMALREREESLNKREKDIIAKEIINSPSTQIIPLNNSNELLFEDNSNGITLPPLITHFKDNSRDIGPRQRRRRASSVRSRGRRKSYGYEDLDSSLSADTGDNSMIVTSTKFTKDNMPRRNIFPDVSNKHVHFTSNPFVESDESVTLTYYELENADKSYGNSKVTTDITKFKYLDPIKLSTEKRASKNCSHSSPLKQAKVTKNMLSNNMHVTNSIKKTPSKTSLSSMCSTSSRFSTVHNQWSVDSMSVSCVSDKYRNSNQYPQTPTTQPDLKKSKTRKSLLNFKTPFKFRTTTKI</sequence>
<dbReference type="GO" id="GO:0004674">
    <property type="term" value="F:protein serine/threonine kinase activity"/>
    <property type="evidence" value="ECO:0007669"/>
    <property type="project" value="UniProtKB-EC"/>
</dbReference>
<feature type="compositionally biased region" description="Polar residues" evidence="6">
    <location>
        <begin position="607"/>
        <end position="619"/>
    </location>
</feature>
<dbReference type="GO" id="GO:0005524">
    <property type="term" value="F:ATP binding"/>
    <property type="evidence" value="ECO:0007669"/>
    <property type="project" value="UniProtKB-KW"/>
</dbReference>
<name>A0A6J2K9F2_BOMMA</name>
<evidence type="ECO:0000313" key="9">
    <source>
        <dbReference type="RefSeq" id="XP_028036944.1"/>
    </source>
</evidence>
<protein>
    <recommendedName>
        <fullName evidence="1">non-specific serine/threonine protein kinase</fullName>
        <ecNumber evidence="1">2.7.11.1</ecNumber>
    </recommendedName>
</protein>
<keyword evidence="8" id="KW-1185">Reference proteome</keyword>
<dbReference type="KEGG" id="bman:114248025"/>
<dbReference type="GeneID" id="114248025"/>
<dbReference type="InterPro" id="IPR011009">
    <property type="entry name" value="Kinase-like_dom_sf"/>
</dbReference>